<keyword evidence="6" id="KW-1185">Reference proteome</keyword>
<dbReference type="EMBL" id="BMCJ01000001">
    <property type="protein sequence ID" value="GGC74372.1"/>
    <property type="molecule type" value="Genomic_DNA"/>
</dbReference>
<keyword evidence="3" id="KW-0472">Membrane</keyword>
<organism evidence="5 6">
    <name type="scientific">Thalassobacillus devorans</name>
    <dbReference type="NCBI Taxonomy" id="279813"/>
    <lineage>
        <taxon>Bacteria</taxon>
        <taxon>Bacillati</taxon>
        <taxon>Bacillota</taxon>
        <taxon>Bacilli</taxon>
        <taxon>Bacillales</taxon>
        <taxon>Bacillaceae</taxon>
        <taxon>Thalassobacillus</taxon>
    </lineage>
</organism>
<keyword evidence="3" id="KW-1133">Transmembrane helix</keyword>
<feature type="compositionally biased region" description="Polar residues" evidence="2">
    <location>
        <begin position="41"/>
        <end position="58"/>
    </location>
</feature>
<protein>
    <recommendedName>
        <fullName evidence="4">DUF4349 domain-containing protein</fullName>
    </recommendedName>
</protein>
<reference evidence="6" key="1">
    <citation type="journal article" date="2019" name="Int. J. Syst. Evol. Microbiol.">
        <title>The Global Catalogue of Microorganisms (GCM) 10K type strain sequencing project: providing services to taxonomists for standard genome sequencing and annotation.</title>
        <authorList>
            <consortium name="The Broad Institute Genomics Platform"/>
            <consortium name="The Broad Institute Genome Sequencing Center for Infectious Disease"/>
            <person name="Wu L."/>
            <person name="Ma J."/>
        </authorList>
    </citation>
    <scope>NUCLEOTIDE SEQUENCE [LARGE SCALE GENOMIC DNA]</scope>
    <source>
        <strain evidence="6">CCM 7282</strain>
    </source>
</reference>
<keyword evidence="1" id="KW-0175">Coiled coil</keyword>
<evidence type="ECO:0000256" key="2">
    <source>
        <dbReference type="SAM" id="MobiDB-lite"/>
    </source>
</evidence>
<evidence type="ECO:0000313" key="5">
    <source>
        <dbReference type="EMBL" id="GGC74372.1"/>
    </source>
</evidence>
<evidence type="ECO:0000256" key="3">
    <source>
        <dbReference type="SAM" id="Phobius"/>
    </source>
</evidence>
<dbReference type="InterPro" id="IPR025645">
    <property type="entry name" value="DUF4349"/>
</dbReference>
<feature type="coiled-coil region" evidence="1">
    <location>
        <begin position="187"/>
        <end position="214"/>
    </location>
</feature>
<feature type="region of interest" description="Disordered" evidence="2">
    <location>
        <begin position="22"/>
        <end position="58"/>
    </location>
</feature>
<keyword evidence="3" id="KW-0812">Transmembrane</keyword>
<evidence type="ECO:0000256" key="1">
    <source>
        <dbReference type="SAM" id="Coils"/>
    </source>
</evidence>
<sequence length="297" mass="34151">MKKIIGIAIGLLLILGACSNTEDRSESNEEMDMATEEDSSMPDTAQKNDSLSEGEMNSDTNNITDNVQEQMMVYNADVSLRTRDYDSFYEQLESHIDKQEAYIIEANVHKMEQGQRSANIRIRVPQENFRPFIDDLGSYSDNIDSRNISGRDVTEEYVDLESRLKAKEKIEERLLTFMDDAEKTEDLIQISQDLERVQEEIETIKGKMNYLENQSDFSTVSLTITETKVNVPDLKDQDLNTWEKTKQAFVQSLNGLTQAASWIVVALIGYSPILVLLAIPLIWWLLRRRKHRPTDQK</sequence>
<evidence type="ECO:0000313" key="6">
    <source>
        <dbReference type="Proteomes" id="UP000619534"/>
    </source>
</evidence>
<dbReference type="PROSITE" id="PS51257">
    <property type="entry name" value="PROKAR_LIPOPROTEIN"/>
    <property type="match status" value="1"/>
</dbReference>
<gene>
    <name evidence="5" type="ORF">GCM10007216_01210</name>
</gene>
<dbReference type="Pfam" id="PF14257">
    <property type="entry name" value="DUF4349"/>
    <property type="match status" value="1"/>
</dbReference>
<dbReference type="RefSeq" id="WP_062444325.1">
    <property type="nucleotide sequence ID" value="NZ_BMCJ01000001.1"/>
</dbReference>
<evidence type="ECO:0000259" key="4">
    <source>
        <dbReference type="Pfam" id="PF14257"/>
    </source>
</evidence>
<dbReference type="Proteomes" id="UP000619534">
    <property type="component" value="Unassembled WGS sequence"/>
</dbReference>
<name>A0ABQ1NEE1_9BACI</name>
<feature type="compositionally biased region" description="Acidic residues" evidence="2">
    <location>
        <begin position="28"/>
        <end position="40"/>
    </location>
</feature>
<proteinExistence type="predicted"/>
<feature type="domain" description="DUF4349" evidence="4">
    <location>
        <begin position="71"/>
        <end position="284"/>
    </location>
</feature>
<feature type="transmembrane region" description="Helical" evidence="3">
    <location>
        <begin position="259"/>
        <end position="286"/>
    </location>
</feature>
<accession>A0ABQ1NEE1</accession>
<comment type="caution">
    <text evidence="5">The sequence shown here is derived from an EMBL/GenBank/DDBJ whole genome shotgun (WGS) entry which is preliminary data.</text>
</comment>